<organism evidence="2 3">
    <name type="scientific">Mythimna separata</name>
    <name type="common">Oriental armyworm</name>
    <name type="synonym">Pseudaletia separata</name>
    <dbReference type="NCBI Taxonomy" id="271217"/>
    <lineage>
        <taxon>Eukaryota</taxon>
        <taxon>Metazoa</taxon>
        <taxon>Ecdysozoa</taxon>
        <taxon>Arthropoda</taxon>
        <taxon>Hexapoda</taxon>
        <taxon>Insecta</taxon>
        <taxon>Pterygota</taxon>
        <taxon>Neoptera</taxon>
        <taxon>Endopterygota</taxon>
        <taxon>Lepidoptera</taxon>
        <taxon>Glossata</taxon>
        <taxon>Ditrysia</taxon>
        <taxon>Noctuoidea</taxon>
        <taxon>Noctuidae</taxon>
        <taxon>Noctuinae</taxon>
        <taxon>Hadenini</taxon>
        <taxon>Mythimna</taxon>
    </lineage>
</organism>
<evidence type="ECO:0000313" key="2">
    <source>
        <dbReference type="EMBL" id="KAJ8727395.1"/>
    </source>
</evidence>
<dbReference type="EMBL" id="JARGEI010000008">
    <property type="protein sequence ID" value="KAJ8727395.1"/>
    <property type="molecule type" value="Genomic_DNA"/>
</dbReference>
<dbReference type="SMART" id="SM00450">
    <property type="entry name" value="RHOD"/>
    <property type="match status" value="1"/>
</dbReference>
<dbReference type="PANTHER" id="PTHR44086">
    <property type="entry name" value="THIOSULFATE SULFURTRANSFERASE RDL2, MITOCHONDRIAL-RELATED"/>
    <property type="match status" value="1"/>
</dbReference>
<dbReference type="SUPFAM" id="SSF52821">
    <property type="entry name" value="Rhodanese/Cell cycle control phosphatase"/>
    <property type="match status" value="1"/>
</dbReference>
<name>A0AAD7YVE6_MYTSE</name>
<dbReference type="Pfam" id="PF00581">
    <property type="entry name" value="Rhodanese"/>
    <property type="match status" value="1"/>
</dbReference>
<dbReference type="AlphaFoldDB" id="A0AAD7YVE6"/>
<dbReference type="InterPro" id="IPR001763">
    <property type="entry name" value="Rhodanese-like_dom"/>
</dbReference>
<gene>
    <name evidence="2" type="ORF">PYW07_001514</name>
</gene>
<keyword evidence="3" id="KW-1185">Reference proteome</keyword>
<reference evidence="2" key="1">
    <citation type="submission" date="2023-03" db="EMBL/GenBank/DDBJ databases">
        <title>Chromosome-level genomes of two armyworms, Mythimna separata and Mythimna loreyi, provide insights into the biosynthesis and reception of sex pheromones.</title>
        <authorList>
            <person name="Zhao H."/>
        </authorList>
    </citation>
    <scope>NUCLEOTIDE SEQUENCE</scope>
    <source>
        <strain evidence="2">BeijingLab</strain>
        <tissue evidence="2">Pupa</tissue>
    </source>
</reference>
<accession>A0AAD7YVE6</accession>
<dbReference type="Proteomes" id="UP001231518">
    <property type="component" value="Chromosome 11"/>
</dbReference>
<evidence type="ECO:0000313" key="3">
    <source>
        <dbReference type="Proteomes" id="UP001231518"/>
    </source>
</evidence>
<evidence type="ECO:0000259" key="1">
    <source>
        <dbReference type="PROSITE" id="PS50206"/>
    </source>
</evidence>
<comment type="caution">
    <text evidence="2">The sequence shown here is derived from an EMBL/GenBank/DDBJ whole genome shotgun (WGS) entry which is preliminary data.</text>
</comment>
<dbReference type="Gene3D" id="3.40.250.10">
    <property type="entry name" value="Rhodanese-like domain"/>
    <property type="match status" value="1"/>
</dbReference>
<sequence length="179" mass="20081">MLALARVIRRILPSSSSCQTIRAAGATNIKKCLKRFNIPCIFRYAPSSHLPSINIVRSYSVQVNLEDLTVDYDYVKKATEKSSTLIIDVREPHEIVEHGKIPNSVNIPLGNVSPVLGTMTDKDFEEVYKRPKPAEDTEIIFYCMIGKRSGMAQQNAINLGFKNAKNYLGSFTDWAIKSQ</sequence>
<protein>
    <recommendedName>
        <fullName evidence="1">Rhodanese domain-containing protein</fullName>
    </recommendedName>
</protein>
<dbReference type="PANTHER" id="PTHR44086:SF10">
    <property type="entry name" value="THIOSULFATE SULFURTRANSFERASE_RHODANESE-LIKE DOMAIN-CONTAINING PROTEIN 3"/>
    <property type="match status" value="1"/>
</dbReference>
<feature type="domain" description="Rhodanese" evidence="1">
    <location>
        <begin position="80"/>
        <end position="179"/>
    </location>
</feature>
<dbReference type="PROSITE" id="PS50206">
    <property type="entry name" value="RHODANESE_3"/>
    <property type="match status" value="1"/>
</dbReference>
<dbReference type="InterPro" id="IPR036873">
    <property type="entry name" value="Rhodanese-like_dom_sf"/>
</dbReference>
<proteinExistence type="predicted"/>